<evidence type="ECO:0000259" key="5">
    <source>
        <dbReference type="Pfam" id="PF22939"/>
    </source>
</evidence>
<dbReference type="PANTHER" id="PTHR24198:SF165">
    <property type="entry name" value="ANKYRIN REPEAT-CONTAINING PROTEIN-RELATED"/>
    <property type="match status" value="1"/>
</dbReference>
<evidence type="ECO:0000256" key="2">
    <source>
        <dbReference type="ARBA" id="ARBA00023043"/>
    </source>
</evidence>
<dbReference type="VEuPathDB" id="FungiDB:JI435_011940"/>
<dbReference type="Pfam" id="PF22939">
    <property type="entry name" value="WHD_GPIID"/>
    <property type="match status" value="1"/>
</dbReference>
<feature type="repeat" description="ANK" evidence="3">
    <location>
        <begin position="758"/>
        <end position="790"/>
    </location>
</feature>
<feature type="domain" description="GPI inositol-deacylase winged helix" evidence="5">
    <location>
        <begin position="565"/>
        <end position="654"/>
    </location>
</feature>
<sequence length="1233" mass="137770">MRLLQHRENGDISLTEHIGEPPPYAILSHTWGADNEEVTFRDLVDGTGTEKEGYRKLRFCGQQAARHGLEHYWIDTCCIDKASSAELSEAINSMFRWYRNSVRCYVYMADVSTSVDDSMTRWKPDFKKSKWFTRGWTLQELIAPTKVEFFSQEGELLGDKLSLQQTLHEITGIALDALKGGPLGNFSIEERLLWAAKRTTKREEDAAYSLFGIFDVHMSLIYGEGREKATKRLLREIQEHWKLPIIKGVSSYQSREEQLRTVQQWLSAADPSSNYQQALSKRQENTGLWLTESEQYQKWKTSSVSFLWLYGIPGSGKTILSSTILRDIFSSHGSKPSTIVVYFYFDFNDAQKQSTDSMLKSLVYQLLQRVKDIPSRLDSLYPPHGSGRQQPTSEALLNTIRESIQKFEQAYIVLDALDECSQRVELMHALATISNWRLENSHFVVTSRRERDIESGLAVFGVLGNSVCLSSSVVDEDIRHYVRQRLSDDLGLKKWSQDPNLREQIETALVEGSQGMFRWAVCQLDTLRKCRNRAGLRRSLATLPQTLEQTYDRILHKITQEDSIYAIRVLRWLTFAERPLSLHEIAEAVALVVGRTPVFDKEEVLQDPMEILDICSSLVTVRDMRDGEDGWPAQIVVLAHFSVKEHLLSHKLQASDLNRYAMHHQACHSMLARSCLEYLLQVLRFDLDSRHRERTKLLSYCSEHWTDHAEEAGGWDPETAKTAVRLLSMTGSAYEKWLQLYSPDRPWNFYLLSKSVSNTALPLYYAALFGVADVIVLLLESGADVNAEGGEYGTALHAAAICGHERTVELLIAHGAHINTSTPHHGSAIQAASEVGHEWVVKRLIEAGAEINARGGINGSALDLAIGNNHNDVVALLLKNGAELETLNRDGVSPLTGAACIGHNGIIKLLLSHGATISATDGKGWTAINSASIRGHSETVKLLIDNGADLNIANRDAWTPVYSASFQGNYEVVRLLLSAGADISLPNDDGWTPLLAAVDGNHYNVVKVLLEHDMRDAYIKAQSKDGHSALSRAAEKGFATIVELLLANGASAVQEDFHGSQAISYAAVVGSLAVLKLLLDVSQVGPNHTDRYGRSALWWAASCDRPKTVKFLLHEIHCDPKIADACGRTPLMIAARRGYQDIVDVLQIYDGNVVDKNADLETATIRSSGSTALMCDICEYSIADADFHYHCFTCARGDWDICAECKGHGMTCLDHTHTLTKRTIQNDRLVELI</sequence>
<feature type="repeat" description="ANK" evidence="3">
    <location>
        <begin position="890"/>
        <end position="922"/>
    </location>
</feature>
<protein>
    <recommendedName>
        <fullName evidence="9">Heterokaryon incompatibility domain-containing protein</fullName>
    </recommendedName>
</protein>
<dbReference type="SUPFAM" id="SSF52540">
    <property type="entry name" value="P-loop containing nucleoside triphosphate hydrolases"/>
    <property type="match status" value="1"/>
</dbReference>
<accession>A0A7U2HY59</accession>
<organism evidence="7 8">
    <name type="scientific">Phaeosphaeria nodorum (strain SN15 / ATCC MYA-4574 / FGSC 10173)</name>
    <name type="common">Glume blotch fungus</name>
    <name type="synonym">Parastagonospora nodorum</name>
    <dbReference type="NCBI Taxonomy" id="321614"/>
    <lineage>
        <taxon>Eukaryota</taxon>
        <taxon>Fungi</taxon>
        <taxon>Dikarya</taxon>
        <taxon>Ascomycota</taxon>
        <taxon>Pezizomycotina</taxon>
        <taxon>Dothideomycetes</taxon>
        <taxon>Pleosporomycetidae</taxon>
        <taxon>Pleosporales</taxon>
        <taxon>Pleosporineae</taxon>
        <taxon>Phaeosphaeriaceae</taxon>
        <taxon>Parastagonospora</taxon>
    </lineage>
</organism>
<name>A0A7U2HY59_PHANO</name>
<evidence type="ECO:0008006" key="9">
    <source>
        <dbReference type="Google" id="ProtNLM"/>
    </source>
</evidence>
<reference evidence="8" key="1">
    <citation type="journal article" date="2021" name="BMC Genomics">
        <title>Chromosome-level genome assembly and manually-curated proteome of model necrotroph Parastagonospora nodorum Sn15 reveals a genome-wide trove of candidate effector homologs, and redundancy of virulence-related functions within an accessory chromosome.</title>
        <authorList>
            <person name="Bertazzoni S."/>
            <person name="Jones D.A.B."/>
            <person name="Phan H.T."/>
            <person name="Tan K.-C."/>
            <person name="Hane J.K."/>
        </authorList>
    </citation>
    <scope>NUCLEOTIDE SEQUENCE [LARGE SCALE GENOMIC DNA]</scope>
    <source>
        <strain evidence="8">SN15 / ATCC MYA-4574 / FGSC 10173)</strain>
    </source>
</reference>
<keyword evidence="8" id="KW-1185">Reference proteome</keyword>
<dbReference type="SUPFAM" id="SSF48403">
    <property type="entry name" value="Ankyrin repeat"/>
    <property type="match status" value="1"/>
</dbReference>
<feature type="domain" description="Nephrocystin 3-like N-terminal" evidence="6">
    <location>
        <begin position="285"/>
        <end position="448"/>
    </location>
</feature>
<feature type="repeat" description="ANK" evidence="3">
    <location>
        <begin position="824"/>
        <end position="856"/>
    </location>
</feature>
<evidence type="ECO:0000259" key="6">
    <source>
        <dbReference type="Pfam" id="PF24883"/>
    </source>
</evidence>
<evidence type="ECO:0000313" key="7">
    <source>
        <dbReference type="EMBL" id="QRC96240.1"/>
    </source>
</evidence>
<feature type="repeat" description="ANK" evidence="3">
    <location>
        <begin position="956"/>
        <end position="988"/>
    </location>
</feature>
<dbReference type="InterPro" id="IPR002110">
    <property type="entry name" value="Ankyrin_rpt"/>
</dbReference>
<dbReference type="PROSITE" id="PS50297">
    <property type="entry name" value="ANK_REP_REGION"/>
    <property type="match status" value="7"/>
</dbReference>
<dbReference type="InterPro" id="IPR027417">
    <property type="entry name" value="P-loop_NTPase"/>
</dbReference>
<keyword evidence="1" id="KW-0677">Repeat</keyword>
<dbReference type="Gene3D" id="3.40.50.300">
    <property type="entry name" value="P-loop containing nucleotide triphosphate hydrolases"/>
    <property type="match status" value="1"/>
</dbReference>
<feature type="repeat" description="ANK" evidence="3">
    <location>
        <begin position="923"/>
        <end position="955"/>
    </location>
</feature>
<feature type="domain" description="Heterokaryon incompatibility" evidence="4">
    <location>
        <begin position="24"/>
        <end position="113"/>
    </location>
</feature>
<feature type="repeat" description="ANK" evidence="3">
    <location>
        <begin position="791"/>
        <end position="823"/>
    </location>
</feature>
<evidence type="ECO:0000256" key="1">
    <source>
        <dbReference type="ARBA" id="ARBA00022737"/>
    </source>
</evidence>
<evidence type="ECO:0000313" key="8">
    <source>
        <dbReference type="Proteomes" id="UP000663193"/>
    </source>
</evidence>
<dbReference type="AlphaFoldDB" id="A0A7U2HY59"/>
<dbReference type="Pfam" id="PF00023">
    <property type="entry name" value="Ank"/>
    <property type="match status" value="1"/>
</dbReference>
<evidence type="ECO:0000256" key="3">
    <source>
        <dbReference type="PROSITE-ProRule" id="PRU00023"/>
    </source>
</evidence>
<dbReference type="InterPro" id="IPR010730">
    <property type="entry name" value="HET"/>
</dbReference>
<dbReference type="PROSITE" id="PS50088">
    <property type="entry name" value="ANK_REPEAT"/>
    <property type="match status" value="10"/>
</dbReference>
<feature type="repeat" description="ANK" evidence="3">
    <location>
        <begin position="1025"/>
        <end position="1057"/>
    </location>
</feature>
<dbReference type="InterPro" id="IPR054471">
    <property type="entry name" value="GPIID_WHD"/>
</dbReference>
<proteinExistence type="predicted"/>
<feature type="repeat" description="ANK" evidence="3">
    <location>
        <begin position="1126"/>
        <end position="1158"/>
    </location>
</feature>
<dbReference type="Pfam" id="PF06985">
    <property type="entry name" value="HET"/>
    <property type="match status" value="1"/>
</dbReference>
<dbReference type="InterPro" id="IPR036770">
    <property type="entry name" value="Ankyrin_rpt-contain_sf"/>
</dbReference>
<feature type="repeat" description="ANK" evidence="3">
    <location>
        <begin position="989"/>
        <end position="1012"/>
    </location>
</feature>
<feature type="repeat" description="ANK" evidence="3">
    <location>
        <begin position="857"/>
        <end position="889"/>
    </location>
</feature>
<dbReference type="Pfam" id="PF24883">
    <property type="entry name" value="NPHP3_N"/>
    <property type="match status" value="1"/>
</dbReference>
<dbReference type="OrthoDB" id="1577640at2759"/>
<dbReference type="Gene3D" id="1.25.40.20">
    <property type="entry name" value="Ankyrin repeat-containing domain"/>
    <property type="match status" value="3"/>
</dbReference>
<dbReference type="PANTHER" id="PTHR24198">
    <property type="entry name" value="ANKYRIN REPEAT AND PROTEIN KINASE DOMAIN-CONTAINING PROTEIN"/>
    <property type="match status" value="1"/>
</dbReference>
<evidence type="ECO:0000259" key="4">
    <source>
        <dbReference type="Pfam" id="PF06985"/>
    </source>
</evidence>
<dbReference type="SMART" id="SM00248">
    <property type="entry name" value="ANK"/>
    <property type="match status" value="12"/>
</dbReference>
<dbReference type="SUPFAM" id="SSF57850">
    <property type="entry name" value="RING/U-box"/>
    <property type="match status" value="1"/>
</dbReference>
<dbReference type="EMBL" id="CP069028">
    <property type="protein sequence ID" value="QRC96240.1"/>
    <property type="molecule type" value="Genomic_DNA"/>
</dbReference>
<keyword evidence="2 3" id="KW-0040">ANK repeat</keyword>
<dbReference type="Pfam" id="PF12796">
    <property type="entry name" value="Ank_2"/>
    <property type="match status" value="3"/>
</dbReference>
<dbReference type="Proteomes" id="UP000663193">
    <property type="component" value="Chromosome 6"/>
</dbReference>
<gene>
    <name evidence="7" type="ORF">JI435_011940</name>
</gene>
<dbReference type="InterPro" id="IPR056884">
    <property type="entry name" value="NPHP3-like_N"/>
</dbReference>